<accession>A0AAE3AAL1</accession>
<comment type="caution">
    <text evidence="10">The sequence shown here is derived from an EMBL/GenBank/DDBJ whole genome shotgun (WGS) entry which is preliminary data.</text>
</comment>
<dbReference type="PANTHER" id="PTHR43790">
    <property type="entry name" value="CARBOHYDRATE TRANSPORT ATP-BINDING PROTEIN MG119-RELATED"/>
    <property type="match status" value="1"/>
</dbReference>
<sequence length="504" mass="56629">MNSEYILEMNHITKTFSGVTVLHDVTFQVRRGIVMGLMGENGAGKSTLMKILQGVYTPTEGNIMFDGQQLEVSNINQALLKGISMIHQEMSPIPDMTVAENIYIGREPKTKLGFVDEKKLKEMTSELLEDLELNFSADTKMRDLTIANMQMVEIAKAISFNSKLIIMDEPTSAITEREVANLFRIIRRLKENGTTIIYISHKMDEILEITDEITVLRDGYKTGHDLSKNLTQDELIQMMVGRSLDSMFPKTFAPIGEVILKVENLTFKKYFHNISFEVHRGEIVGFAGLVGAGRSEVLETLYGLRHAESGRVYIKGTEVYIKNPQDAINHGIGLLTEDRKASGCFLPLGVKENIIMPTVKQFKKTIFVDDKRIEEEAEKQKKNLGIKATSLEQHIVYLSGGNQQKALVARWLVNNPDVLIVDEPTRGIDVNAKAEIHKKLCELANQGKAIIMVSSEMPEVIGMSDRIYIMHEGEMTGELTRNEFSQELIVKMASLSKAQLNEGR</sequence>
<evidence type="ECO:0000256" key="8">
    <source>
        <dbReference type="ARBA" id="ARBA00023136"/>
    </source>
</evidence>
<dbReference type="PROSITE" id="PS50893">
    <property type="entry name" value="ABC_TRANSPORTER_2"/>
    <property type="match status" value="2"/>
</dbReference>
<gene>
    <name evidence="10" type="ORF">LKD36_14950</name>
</gene>
<dbReference type="InterPro" id="IPR017871">
    <property type="entry name" value="ABC_transporter-like_CS"/>
</dbReference>
<dbReference type="CDD" id="cd03216">
    <property type="entry name" value="ABC_Carb_Monos_I"/>
    <property type="match status" value="1"/>
</dbReference>
<keyword evidence="7" id="KW-1278">Translocase</keyword>
<dbReference type="SUPFAM" id="SSF52540">
    <property type="entry name" value="P-loop containing nucleoside triphosphate hydrolases"/>
    <property type="match status" value="2"/>
</dbReference>
<dbReference type="Pfam" id="PF00005">
    <property type="entry name" value="ABC_tran"/>
    <property type="match status" value="2"/>
</dbReference>
<evidence type="ECO:0000313" key="11">
    <source>
        <dbReference type="Proteomes" id="UP001198220"/>
    </source>
</evidence>
<protein>
    <submittedName>
        <fullName evidence="10">Sugar ABC transporter ATP-binding protein</fullName>
    </submittedName>
</protein>
<dbReference type="SMART" id="SM00382">
    <property type="entry name" value="AAA"/>
    <property type="match status" value="2"/>
</dbReference>
<keyword evidence="6 10" id="KW-0067">ATP-binding</keyword>
<evidence type="ECO:0000256" key="2">
    <source>
        <dbReference type="ARBA" id="ARBA00022448"/>
    </source>
</evidence>
<evidence type="ECO:0000256" key="7">
    <source>
        <dbReference type="ARBA" id="ARBA00022967"/>
    </source>
</evidence>
<dbReference type="EMBL" id="JAJEPS010000021">
    <property type="protein sequence ID" value="MCC2127453.1"/>
    <property type="molecule type" value="Genomic_DNA"/>
</dbReference>
<organism evidence="10 11">
    <name type="scientific">Hominiventricola filiformis</name>
    <dbReference type="NCBI Taxonomy" id="2885352"/>
    <lineage>
        <taxon>Bacteria</taxon>
        <taxon>Bacillati</taxon>
        <taxon>Bacillota</taxon>
        <taxon>Clostridia</taxon>
        <taxon>Lachnospirales</taxon>
        <taxon>Lachnospiraceae</taxon>
        <taxon>Hominiventricola</taxon>
    </lineage>
</organism>
<dbReference type="FunFam" id="3.40.50.300:FF:000127">
    <property type="entry name" value="Ribose import ATP-binding protein RbsA"/>
    <property type="match status" value="1"/>
</dbReference>
<dbReference type="PANTHER" id="PTHR43790:SF9">
    <property type="entry name" value="GALACTOFURANOSE TRANSPORTER ATP-BINDING PROTEIN YTFR"/>
    <property type="match status" value="1"/>
</dbReference>
<evidence type="ECO:0000313" key="10">
    <source>
        <dbReference type="EMBL" id="MCC2127453.1"/>
    </source>
</evidence>
<dbReference type="Gene3D" id="3.40.50.300">
    <property type="entry name" value="P-loop containing nucleotide triphosphate hydrolases"/>
    <property type="match status" value="2"/>
</dbReference>
<dbReference type="Proteomes" id="UP001198220">
    <property type="component" value="Unassembled WGS sequence"/>
</dbReference>
<dbReference type="AlphaFoldDB" id="A0AAE3AAL1"/>
<feature type="domain" description="ABC transporter" evidence="9">
    <location>
        <begin position="260"/>
        <end position="497"/>
    </location>
</feature>
<dbReference type="GO" id="GO:0005524">
    <property type="term" value="F:ATP binding"/>
    <property type="evidence" value="ECO:0007669"/>
    <property type="project" value="UniProtKB-KW"/>
</dbReference>
<comment type="subcellular location">
    <subcellularLocation>
        <location evidence="1">Cell membrane</location>
        <topology evidence="1">Peripheral membrane protein</topology>
    </subcellularLocation>
</comment>
<dbReference type="PROSITE" id="PS00211">
    <property type="entry name" value="ABC_TRANSPORTER_1"/>
    <property type="match status" value="1"/>
</dbReference>
<feature type="domain" description="ABC transporter" evidence="9">
    <location>
        <begin position="7"/>
        <end position="243"/>
    </location>
</feature>
<keyword evidence="4" id="KW-0677">Repeat</keyword>
<keyword evidence="11" id="KW-1185">Reference proteome</keyword>
<dbReference type="CDD" id="cd03215">
    <property type="entry name" value="ABC_Carb_Monos_II"/>
    <property type="match status" value="1"/>
</dbReference>
<keyword evidence="8" id="KW-0472">Membrane</keyword>
<evidence type="ECO:0000256" key="5">
    <source>
        <dbReference type="ARBA" id="ARBA00022741"/>
    </source>
</evidence>
<proteinExistence type="predicted"/>
<dbReference type="RefSeq" id="WP_308460093.1">
    <property type="nucleotide sequence ID" value="NZ_JAJEPS010000021.1"/>
</dbReference>
<reference evidence="10 11" key="1">
    <citation type="submission" date="2021-10" db="EMBL/GenBank/DDBJ databases">
        <title>Anaerobic single-cell dispensing facilitates the cultivation of human gut bacteria.</title>
        <authorList>
            <person name="Afrizal A."/>
        </authorList>
    </citation>
    <scope>NUCLEOTIDE SEQUENCE [LARGE SCALE GENOMIC DNA]</scope>
    <source>
        <strain evidence="10 11">CLA-AA-H276</strain>
    </source>
</reference>
<dbReference type="InterPro" id="IPR027417">
    <property type="entry name" value="P-loop_NTPase"/>
</dbReference>
<keyword evidence="3" id="KW-1003">Cell membrane</keyword>
<dbReference type="GO" id="GO:0005886">
    <property type="term" value="C:plasma membrane"/>
    <property type="evidence" value="ECO:0007669"/>
    <property type="project" value="UniProtKB-SubCell"/>
</dbReference>
<evidence type="ECO:0000256" key="6">
    <source>
        <dbReference type="ARBA" id="ARBA00022840"/>
    </source>
</evidence>
<evidence type="ECO:0000256" key="4">
    <source>
        <dbReference type="ARBA" id="ARBA00022737"/>
    </source>
</evidence>
<name>A0AAE3AAL1_9FIRM</name>
<evidence type="ECO:0000259" key="9">
    <source>
        <dbReference type="PROSITE" id="PS50893"/>
    </source>
</evidence>
<keyword evidence="5" id="KW-0547">Nucleotide-binding</keyword>
<keyword evidence="2" id="KW-0813">Transport</keyword>
<evidence type="ECO:0000256" key="3">
    <source>
        <dbReference type="ARBA" id="ARBA00022475"/>
    </source>
</evidence>
<dbReference type="InterPro" id="IPR003593">
    <property type="entry name" value="AAA+_ATPase"/>
</dbReference>
<dbReference type="InterPro" id="IPR050107">
    <property type="entry name" value="ABC_carbohydrate_import_ATPase"/>
</dbReference>
<dbReference type="InterPro" id="IPR003439">
    <property type="entry name" value="ABC_transporter-like_ATP-bd"/>
</dbReference>
<dbReference type="GO" id="GO:0016887">
    <property type="term" value="F:ATP hydrolysis activity"/>
    <property type="evidence" value="ECO:0007669"/>
    <property type="project" value="InterPro"/>
</dbReference>
<evidence type="ECO:0000256" key="1">
    <source>
        <dbReference type="ARBA" id="ARBA00004202"/>
    </source>
</evidence>